<gene>
    <name evidence="2" type="ORF">S01H1_43811</name>
</gene>
<evidence type="ECO:0000259" key="1">
    <source>
        <dbReference type="Pfam" id="PF13452"/>
    </source>
</evidence>
<sequence length="113" mass="12774">MIERFIRAVGDANPRWQDGMVAPQTFILAIGFEHFVDGLMSLAPFKTVLMGNTEVECYQPVRAGDVITAVFKIGGLREREGTMGKMAFMTFDSSYRNQEQELVARCRQMIIGY</sequence>
<organism evidence="2">
    <name type="scientific">marine sediment metagenome</name>
    <dbReference type="NCBI Taxonomy" id="412755"/>
    <lineage>
        <taxon>unclassified sequences</taxon>
        <taxon>metagenomes</taxon>
        <taxon>ecological metagenomes</taxon>
    </lineage>
</organism>
<evidence type="ECO:0000313" key="2">
    <source>
        <dbReference type="EMBL" id="GAG02414.1"/>
    </source>
</evidence>
<dbReference type="Pfam" id="PF13452">
    <property type="entry name" value="FAS1_DH_region"/>
    <property type="match status" value="1"/>
</dbReference>
<dbReference type="Gene3D" id="3.10.129.10">
    <property type="entry name" value="Hotdog Thioesterase"/>
    <property type="match status" value="1"/>
</dbReference>
<dbReference type="InterPro" id="IPR039569">
    <property type="entry name" value="FAS1-like_DH_region"/>
</dbReference>
<feature type="domain" description="FAS1-like dehydratase" evidence="1">
    <location>
        <begin position="2"/>
        <end position="104"/>
    </location>
</feature>
<protein>
    <recommendedName>
        <fullName evidence="1">FAS1-like dehydratase domain-containing protein</fullName>
    </recommendedName>
</protein>
<dbReference type="EMBL" id="BARS01027919">
    <property type="protein sequence ID" value="GAG02414.1"/>
    <property type="molecule type" value="Genomic_DNA"/>
</dbReference>
<dbReference type="SUPFAM" id="SSF54637">
    <property type="entry name" value="Thioesterase/thiol ester dehydrase-isomerase"/>
    <property type="match status" value="1"/>
</dbReference>
<proteinExistence type="predicted"/>
<dbReference type="InterPro" id="IPR029069">
    <property type="entry name" value="HotDog_dom_sf"/>
</dbReference>
<reference evidence="2" key="1">
    <citation type="journal article" date="2014" name="Front. Microbiol.">
        <title>High frequency of phylogenetically diverse reductive dehalogenase-homologous genes in deep subseafloor sedimentary metagenomes.</title>
        <authorList>
            <person name="Kawai M."/>
            <person name="Futagami T."/>
            <person name="Toyoda A."/>
            <person name="Takaki Y."/>
            <person name="Nishi S."/>
            <person name="Hori S."/>
            <person name="Arai W."/>
            <person name="Tsubouchi T."/>
            <person name="Morono Y."/>
            <person name="Uchiyama I."/>
            <person name="Ito T."/>
            <person name="Fujiyama A."/>
            <person name="Inagaki F."/>
            <person name="Takami H."/>
        </authorList>
    </citation>
    <scope>NUCLEOTIDE SEQUENCE</scope>
    <source>
        <strain evidence="2">Expedition CK06-06</strain>
    </source>
</reference>
<dbReference type="AlphaFoldDB" id="X0U9B2"/>
<name>X0U9B2_9ZZZZ</name>
<accession>X0U9B2</accession>
<comment type="caution">
    <text evidence="2">The sequence shown here is derived from an EMBL/GenBank/DDBJ whole genome shotgun (WGS) entry which is preliminary data.</text>
</comment>